<dbReference type="STRING" id="81972.D7MS51"/>
<evidence type="ECO:0000313" key="2">
    <source>
        <dbReference type="Proteomes" id="UP000008694"/>
    </source>
</evidence>
<dbReference type="AlphaFoldDB" id="D7MS51"/>
<dbReference type="Proteomes" id="UP000008694">
    <property type="component" value="Unassembled WGS sequence"/>
</dbReference>
<name>D7MS51_ARALL</name>
<dbReference type="HOGENOM" id="CLU_2500991_0_0_1"/>
<keyword evidence="2" id="KW-1185">Reference proteome</keyword>
<evidence type="ECO:0000313" key="1">
    <source>
        <dbReference type="EMBL" id="EFH40434.1"/>
    </source>
</evidence>
<organism evidence="2">
    <name type="scientific">Arabidopsis lyrata subsp. lyrata</name>
    <name type="common">Lyre-leaved rock-cress</name>
    <dbReference type="NCBI Taxonomy" id="81972"/>
    <lineage>
        <taxon>Eukaryota</taxon>
        <taxon>Viridiplantae</taxon>
        <taxon>Streptophyta</taxon>
        <taxon>Embryophyta</taxon>
        <taxon>Tracheophyta</taxon>
        <taxon>Spermatophyta</taxon>
        <taxon>Magnoliopsida</taxon>
        <taxon>eudicotyledons</taxon>
        <taxon>Gunneridae</taxon>
        <taxon>Pentapetalae</taxon>
        <taxon>rosids</taxon>
        <taxon>malvids</taxon>
        <taxon>Brassicales</taxon>
        <taxon>Brassicaceae</taxon>
        <taxon>Camelineae</taxon>
        <taxon>Arabidopsis</taxon>
    </lineage>
</organism>
<dbReference type="Gramene" id="scaffold_801695.1">
    <property type="protein sequence ID" value="scaffold_801695.1"/>
    <property type="gene ID" value="scaffold_801695.1"/>
</dbReference>
<dbReference type="InterPro" id="IPR029058">
    <property type="entry name" value="AB_hydrolase_fold"/>
</dbReference>
<dbReference type="EMBL" id="GL348720">
    <property type="protein sequence ID" value="EFH40434.1"/>
    <property type="molecule type" value="Genomic_DNA"/>
</dbReference>
<proteinExistence type="predicted"/>
<dbReference type="Gene3D" id="3.40.50.1820">
    <property type="entry name" value="alpha/beta hydrolase"/>
    <property type="match status" value="1"/>
</dbReference>
<reference evidence="2" key="1">
    <citation type="journal article" date="2011" name="Nat. Genet.">
        <title>The Arabidopsis lyrata genome sequence and the basis of rapid genome size change.</title>
        <authorList>
            <person name="Hu T.T."/>
            <person name="Pattyn P."/>
            <person name="Bakker E.G."/>
            <person name="Cao J."/>
            <person name="Cheng J.-F."/>
            <person name="Clark R.M."/>
            <person name="Fahlgren N."/>
            <person name="Fawcett J.A."/>
            <person name="Grimwood J."/>
            <person name="Gundlach H."/>
            <person name="Haberer G."/>
            <person name="Hollister J.D."/>
            <person name="Ossowski S."/>
            <person name="Ottilar R.P."/>
            <person name="Salamov A.A."/>
            <person name="Schneeberger K."/>
            <person name="Spannagl M."/>
            <person name="Wang X."/>
            <person name="Yang L."/>
            <person name="Nasrallah M.E."/>
            <person name="Bergelson J."/>
            <person name="Carrington J.C."/>
            <person name="Gaut B.S."/>
            <person name="Schmutz J."/>
            <person name="Mayer K.F.X."/>
            <person name="Van de Peer Y."/>
            <person name="Grigoriev I.V."/>
            <person name="Nordborg M."/>
            <person name="Weigel D."/>
            <person name="Guo Y.-L."/>
        </authorList>
    </citation>
    <scope>NUCLEOTIDE SEQUENCE [LARGE SCALE GENOMIC DNA]</scope>
    <source>
        <strain evidence="2">cv. MN47</strain>
    </source>
</reference>
<sequence>MLQTPETGIKTKESYEVNSRGVEIFSKSWLPEASRPRALVCFCHGYGDTCTFFFEGMNCKKIGIVGIWSFCYGSGNKKSQSRFTIL</sequence>
<protein>
    <recommendedName>
        <fullName evidence="3">Serine aminopeptidase S33 domain-containing protein</fullName>
    </recommendedName>
</protein>
<gene>
    <name evidence="1" type="ORF">ARALYDRAFT_918295</name>
</gene>
<dbReference type="eggNOG" id="KOG1455">
    <property type="taxonomic scope" value="Eukaryota"/>
</dbReference>
<evidence type="ECO:0008006" key="3">
    <source>
        <dbReference type="Google" id="ProtNLM"/>
    </source>
</evidence>
<accession>D7MS51</accession>